<dbReference type="InterPro" id="IPR027417">
    <property type="entry name" value="P-loop_NTPase"/>
</dbReference>
<organism evidence="8 9">
    <name type="scientific">Methanosarcina barkeri MS</name>
    <dbReference type="NCBI Taxonomy" id="1434108"/>
    <lineage>
        <taxon>Archaea</taxon>
        <taxon>Methanobacteriati</taxon>
        <taxon>Methanobacteriota</taxon>
        <taxon>Stenosarchaea group</taxon>
        <taxon>Methanomicrobia</taxon>
        <taxon>Methanosarcinales</taxon>
        <taxon>Methanosarcinaceae</taxon>
        <taxon>Methanosarcina</taxon>
    </lineage>
</organism>
<dbReference type="Gene3D" id="3.40.50.300">
    <property type="entry name" value="P-loop containing nucleotide triphosphate hydrolases"/>
    <property type="match status" value="1"/>
</dbReference>
<dbReference type="GeneID" id="24843164"/>
<dbReference type="FunFam" id="1.10.8.60:FF:000073">
    <property type="entry name" value="ORC1-type DNA replication protein"/>
    <property type="match status" value="1"/>
</dbReference>
<accession>A0A0E3LMH2</accession>
<proteinExistence type="inferred from homology"/>
<reference evidence="8 9" key="1">
    <citation type="submission" date="2014-07" db="EMBL/GenBank/DDBJ databases">
        <title>Methanogenic archaea and the global carbon cycle.</title>
        <authorList>
            <person name="Henriksen J.R."/>
            <person name="Luke J."/>
            <person name="Reinhart S."/>
            <person name="Benedict M.N."/>
            <person name="Youngblut N.D."/>
            <person name="Metcalf M.E."/>
            <person name="Whitaker R.J."/>
            <person name="Metcalf W.W."/>
        </authorList>
    </citation>
    <scope>NUCLEOTIDE SEQUENCE [LARGE SCALE GENOMIC DNA]</scope>
    <source>
        <strain evidence="8 9">MS</strain>
        <plasmid evidence="9">Plasmid</plasmid>
    </source>
</reference>
<dbReference type="SUPFAM" id="SSF46785">
    <property type="entry name" value="Winged helix' DNA-binding domain"/>
    <property type="match status" value="1"/>
</dbReference>
<dbReference type="PATRIC" id="fig|1434108.4.peg.4459"/>
<feature type="binding site" evidence="5">
    <location>
        <begin position="69"/>
        <end position="73"/>
    </location>
    <ligand>
        <name>ATP</name>
        <dbReference type="ChEBI" id="CHEBI:30616"/>
    </ligand>
</feature>
<dbReference type="InterPro" id="IPR055237">
    <property type="entry name" value="Cdc6_lid"/>
</dbReference>
<protein>
    <recommendedName>
        <fullName evidence="5">ORC1-type DNA replication protein</fullName>
    </recommendedName>
</protein>
<dbReference type="EMBL" id="CP009527">
    <property type="protein sequence ID" value="AKB53016.1"/>
    <property type="molecule type" value="Genomic_DNA"/>
</dbReference>
<dbReference type="Proteomes" id="UP000033033">
    <property type="component" value="Plasmid unnamed"/>
</dbReference>
<name>A0A0E3LMH2_METBA</name>
<dbReference type="CDD" id="cd00009">
    <property type="entry name" value="AAA"/>
    <property type="match status" value="1"/>
</dbReference>
<dbReference type="SUPFAM" id="SSF52540">
    <property type="entry name" value="P-loop containing nucleoside triphosphate hydrolases"/>
    <property type="match status" value="1"/>
</dbReference>
<dbReference type="GO" id="GO:0051301">
    <property type="term" value="P:cell division"/>
    <property type="evidence" value="ECO:0007669"/>
    <property type="project" value="UniProtKB-KW"/>
</dbReference>
<dbReference type="InterPro" id="IPR036390">
    <property type="entry name" value="WH_DNA-bd_sf"/>
</dbReference>
<dbReference type="InterPro" id="IPR050311">
    <property type="entry name" value="ORC1/CDC6"/>
</dbReference>
<keyword evidence="9" id="KW-1185">Reference proteome</keyword>
<dbReference type="RefSeq" id="WP_196297266.1">
    <property type="nucleotide sequence ID" value="NZ_CP009527.1"/>
</dbReference>
<dbReference type="Gene3D" id="1.10.10.10">
    <property type="entry name" value="Winged helix-like DNA-binding domain superfamily/Winged helix DNA-binding domain"/>
    <property type="match status" value="1"/>
</dbReference>
<feature type="binding site" evidence="5">
    <location>
        <position position="228"/>
    </location>
    <ligand>
        <name>ATP</name>
        <dbReference type="ChEBI" id="CHEBI:30616"/>
    </ligand>
</feature>
<dbReference type="HOGENOM" id="CLU_025112_3_1_2"/>
<keyword evidence="3 5" id="KW-0547">Nucleotide-binding</keyword>
<evidence type="ECO:0000313" key="9">
    <source>
        <dbReference type="Proteomes" id="UP000033033"/>
    </source>
</evidence>
<evidence type="ECO:0000256" key="3">
    <source>
        <dbReference type="ARBA" id="ARBA00022741"/>
    </source>
</evidence>
<dbReference type="PANTHER" id="PTHR10763:SF22">
    <property type="entry name" value="ORC1-TYPE DNA REPLICATION PROTEIN"/>
    <property type="match status" value="1"/>
</dbReference>
<comment type="function">
    <text evidence="5">Involved in regulation of DNA replication.</text>
</comment>
<feature type="binding site" evidence="5">
    <location>
        <position position="216"/>
    </location>
    <ligand>
        <name>ATP</name>
        <dbReference type="ChEBI" id="CHEBI:30616"/>
    </ligand>
</feature>
<dbReference type="HAMAP" id="MF_01407">
    <property type="entry name" value="ORC1_type_DNA_replic_protein"/>
    <property type="match status" value="1"/>
</dbReference>
<dbReference type="GO" id="GO:0016887">
    <property type="term" value="F:ATP hydrolysis activity"/>
    <property type="evidence" value="ECO:0007669"/>
    <property type="project" value="InterPro"/>
</dbReference>
<evidence type="ECO:0000256" key="5">
    <source>
        <dbReference type="HAMAP-Rule" id="MF_01407"/>
    </source>
</evidence>
<dbReference type="Pfam" id="PF13401">
    <property type="entry name" value="AAA_22"/>
    <property type="match status" value="1"/>
</dbReference>
<keyword evidence="8" id="KW-0131">Cell cycle</keyword>
<feature type="domain" description="Cdc6 C-terminal" evidence="7">
    <location>
        <begin position="311"/>
        <end position="394"/>
    </location>
</feature>
<dbReference type="Gene3D" id="1.10.8.60">
    <property type="match status" value="1"/>
</dbReference>
<dbReference type="KEGG" id="mby:MSBRM_0018"/>
<dbReference type="PANTHER" id="PTHR10763">
    <property type="entry name" value="CELL DIVISION CONTROL PROTEIN 6-RELATED"/>
    <property type="match status" value="1"/>
</dbReference>
<dbReference type="InterPro" id="IPR015163">
    <property type="entry name" value="Cdc6_C"/>
</dbReference>
<evidence type="ECO:0000259" key="6">
    <source>
        <dbReference type="SMART" id="SM00382"/>
    </source>
</evidence>
<dbReference type="InterPro" id="IPR036388">
    <property type="entry name" value="WH-like_DNA-bd_sf"/>
</dbReference>
<dbReference type="Pfam" id="PF22703">
    <property type="entry name" value="Cdc6_lid"/>
    <property type="match status" value="1"/>
</dbReference>
<dbReference type="Pfam" id="PF09079">
    <property type="entry name" value="WHD_Cdc6"/>
    <property type="match status" value="1"/>
</dbReference>
<dbReference type="InterPro" id="IPR014277">
    <property type="entry name" value="Orc1/Cdc6_arc"/>
</dbReference>
<sequence>MVISKKLSKLYSKQTIFRDKDYLKKGHHPRSLDEVLHRDHVIDIYTNCLRDVMHGDVPDNIFVYGTYGTGKTMLTKLITSEIALAAEVEGYKIRVIYIFCESYRSPSPLLRHINQELVNSIPNLENKMVGTSISRNFEYFCELVNLISIPIILIFDEIDKLNNPDIINQLSRIKECEFTQKNVCIIGITNDTIFYDNLDGRTKSIIGQNELFIPPYNAEELADILTARANLAFKDNVCENIVIPLCAAFGAQENGDARKAMDLLRLSGENAELRSSLKICEQDVKAAKGKVEINRQAEIIRKLPTQTKAVLFACTSRYEITGSNLETTEIYNSYLKIAEIISLDTVTLRRVGDYISELASIGILSINKISRGRKRGVVNFVKPITDTYIIEQTILQDPRFEELQRRSSDSFTANFEV</sequence>
<dbReference type="AlphaFoldDB" id="A0A0E3LMH2"/>
<dbReference type="NCBIfam" id="TIGR02928">
    <property type="entry name" value="orc1/cdc6 family replication initiation protein"/>
    <property type="match status" value="1"/>
</dbReference>
<evidence type="ECO:0000256" key="4">
    <source>
        <dbReference type="ARBA" id="ARBA00022840"/>
    </source>
</evidence>
<evidence type="ECO:0000256" key="1">
    <source>
        <dbReference type="ARBA" id="ARBA00006184"/>
    </source>
</evidence>
<dbReference type="SMART" id="SM01074">
    <property type="entry name" value="Cdc6_C"/>
    <property type="match status" value="1"/>
</dbReference>
<evidence type="ECO:0000313" key="8">
    <source>
        <dbReference type="EMBL" id="AKB53016.1"/>
    </source>
</evidence>
<dbReference type="GO" id="GO:0005524">
    <property type="term" value="F:ATP binding"/>
    <property type="evidence" value="ECO:0007669"/>
    <property type="project" value="UniProtKB-UniRule"/>
</dbReference>
<evidence type="ECO:0000256" key="2">
    <source>
        <dbReference type="ARBA" id="ARBA00022705"/>
    </source>
</evidence>
<dbReference type="GO" id="GO:0006260">
    <property type="term" value="P:DNA replication"/>
    <property type="evidence" value="ECO:0007669"/>
    <property type="project" value="UniProtKB-UniRule"/>
</dbReference>
<dbReference type="InterPro" id="IPR049945">
    <property type="entry name" value="AAA_22"/>
</dbReference>
<evidence type="ECO:0000259" key="7">
    <source>
        <dbReference type="SMART" id="SM01074"/>
    </source>
</evidence>
<feature type="domain" description="AAA+ ATPase" evidence="6">
    <location>
        <begin position="57"/>
        <end position="217"/>
    </location>
</feature>
<gene>
    <name evidence="8" type="ORF">MSBRM_0018</name>
</gene>
<comment type="similarity">
    <text evidence="1 5">Belongs to the CDC6/cdc18 family.</text>
</comment>
<dbReference type="InterPro" id="IPR003593">
    <property type="entry name" value="AAA+_ATPase"/>
</dbReference>
<keyword evidence="8" id="KW-0614">Plasmid</keyword>
<keyword evidence="2 5" id="KW-0235">DNA replication</keyword>
<keyword evidence="8" id="KW-0132">Cell division</keyword>
<geneLocation type="plasmid" evidence="9"/>
<keyword evidence="4 5" id="KW-0067">ATP-binding</keyword>
<dbReference type="SMART" id="SM00382">
    <property type="entry name" value="AAA"/>
    <property type="match status" value="1"/>
</dbReference>